<sequence length="138" mass="16065">MANLYGPILRKPPVYTKRQVEALNFLVSTFDLTEICKMMVGGWDGNNYRELGSWEGGSACLNLVKFEDLMYTLVTGEYDVREETFEDYLEEKISHRKAQGEHGYADELSTVLEKYREFDRTETLLPFNTLDTESEKRK</sequence>
<reference evidence="1 2" key="1">
    <citation type="submission" date="2013-02" db="EMBL/GenBank/DDBJ databases">
        <authorList>
            <person name="Lukaszewicz M."/>
            <person name="Biegalska A."/>
            <person name="Krasowska A."/>
        </authorList>
    </citation>
    <scope>NUCLEOTIDE SEQUENCE [LARGE SCALE GENOMIC DNA]</scope>
</reference>
<organism evidence="1 2">
    <name type="scientific">Bacillus phage SIOphi</name>
    <dbReference type="NCBI Taxonomy" id="1285382"/>
    <lineage>
        <taxon>Viruses</taxon>
        <taxon>Duplodnaviria</taxon>
        <taxon>Heunggongvirae</taxon>
        <taxon>Uroviricota</taxon>
        <taxon>Caudoviricetes</taxon>
        <taxon>Herelleviridae</taxon>
        <taxon>Bastillevirinae</taxon>
        <taxon>Siophivirus</taxon>
        <taxon>Siophivirus SIOphi</taxon>
    </lineage>
</organism>
<dbReference type="OrthoDB" id="29181at10239"/>
<dbReference type="EMBL" id="KC699836">
    <property type="protein sequence ID" value="AGK86917.1"/>
    <property type="molecule type" value="Genomic_DNA"/>
</dbReference>
<proteinExistence type="predicted"/>
<evidence type="ECO:0000313" key="2">
    <source>
        <dbReference type="Proteomes" id="UP000258501"/>
    </source>
</evidence>
<dbReference type="Proteomes" id="UP000258501">
    <property type="component" value="Segment"/>
</dbReference>
<accession>R4JDU0</accession>
<keyword evidence="2" id="KW-1185">Reference proteome</keyword>
<name>R4JDU0_9CAUD</name>
<evidence type="ECO:0000313" key="1">
    <source>
        <dbReference type="EMBL" id="AGK86917.1"/>
    </source>
</evidence>
<protein>
    <submittedName>
        <fullName evidence="1">Uncharacterized protein</fullName>
    </submittedName>
</protein>
<gene>
    <name evidence="1" type="ORF">SIOphi_00545</name>
</gene>